<sequence>MKVYKNFTDLALGIGKKDYEVMEAWERWLGRSYMYVGDIEVMTHIRGNDIHFVVFDSQDNKDCKEYMMEYEIHEYIWKVYVDDIEGWQKCKVIDINNTRLGINRATVICESGTQLNRVVKFVLDEEDEDFKPDRCVYYMERE</sequence>
<reference evidence="1 2" key="1">
    <citation type="submission" date="2020-08" db="EMBL/GenBank/DDBJ databases">
        <title>Genome public.</title>
        <authorList>
            <person name="Liu C."/>
            <person name="Sun Q."/>
        </authorList>
    </citation>
    <scope>NUCLEOTIDE SEQUENCE [LARGE SCALE GENOMIC DNA]</scope>
    <source>
        <strain evidence="1 2">NSJ-6</strain>
    </source>
</reference>
<dbReference type="Proteomes" id="UP000596929">
    <property type="component" value="Unassembled WGS sequence"/>
</dbReference>
<evidence type="ECO:0000313" key="1">
    <source>
        <dbReference type="EMBL" id="MBC5630640.1"/>
    </source>
</evidence>
<dbReference type="EMBL" id="JACOOO010000042">
    <property type="protein sequence ID" value="MBC5630640.1"/>
    <property type="molecule type" value="Genomic_DNA"/>
</dbReference>
<evidence type="ECO:0000313" key="2">
    <source>
        <dbReference type="Proteomes" id="UP000596929"/>
    </source>
</evidence>
<protein>
    <submittedName>
        <fullName evidence="1">Uncharacterized protein</fullName>
    </submittedName>
</protein>
<organism evidence="1 2">
    <name type="scientific">Clostridium hominis</name>
    <dbReference type="NCBI Taxonomy" id="2763036"/>
    <lineage>
        <taxon>Bacteria</taxon>
        <taxon>Bacillati</taxon>
        <taxon>Bacillota</taxon>
        <taxon>Clostridia</taxon>
        <taxon>Eubacteriales</taxon>
        <taxon>Clostridiaceae</taxon>
        <taxon>Clostridium</taxon>
    </lineage>
</organism>
<gene>
    <name evidence="1" type="ORF">H8S20_17415</name>
</gene>
<dbReference type="RefSeq" id="WP_186860903.1">
    <property type="nucleotide sequence ID" value="NZ_JACOOO010000042.1"/>
</dbReference>
<proteinExistence type="predicted"/>
<keyword evidence="2" id="KW-1185">Reference proteome</keyword>
<name>A0ABR7DGT5_9CLOT</name>
<accession>A0ABR7DGT5</accession>
<comment type="caution">
    <text evidence="1">The sequence shown here is derived from an EMBL/GenBank/DDBJ whole genome shotgun (WGS) entry which is preliminary data.</text>
</comment>